<accession>A0ABN1ZWR8</accession>
<keyword evidence="2 6" id="KW-0812">Transmembrane</keyword>
<evidence type="ECO:0000313" key="9">
    <source>
        <dbReference type="EMBL" id="GAA1506209.1"/>
    </source>
</evidence>
<evidence type="ECO:0000259" key="7">
    <source>
        <dbReference type="Pfam" id="PF05154"/>
    </source>
</evidence>
<dbReference type="EMBL" id="BAAAOR010000007">
    <property type="protein sequence ID" value="GAA1506209.1"/>
    <property type="molecule type" value="Genomic_DNA"/>
</dbReference>
<feature type="region of interest" description="Disordered" evidence="5">
    <location>
        <begin position="1"/>
        <end position="51"/>
    </location>
</feature>
<feature type="compositionally biased region" description="Pro residues" evidence="5">
    <location>
        <begin position="1"/>
        <end position="11"/>
    </location>
</feature>
<dbReference type="Proteomes" id="UP001500842">
    <property type="component" value="Unassembled WGS sequence"/>
</dbReference>
<proteinExistence type="predicted"/>
<dbReference type="InterPro" id="IPR025640">
    <property type="entry name" value="GYF_2"/>
</dbReference>
<reference evidence="9 10" key="1">
    <citation type="journal article" date="2019" name="Int. J. Syst. Evol. Microbiol.">
        <title>The Global Catalogue of Microorganisms (GCM) 10K type strain sequencing project: providing services to taxonomists for standard genome sequencing and annotation.</title>
        <authorList>
            <consortium name="The Broad Institute Genomics Platform"/>
            <consortium name="The Broad Institute Genome Sequencing Center for Infectious Disease"/>
            <person name="Wu L."/>
            <person name="Ma J."/>
        </authorList>
    </citation>
    <scope>NUCLEOTIDE SEQUENCE [LARGE SCALE GENOMIC DNA]</scope>
    <source>
        <strain evidence="9 10">JCM 14942</strain>
    </source>
</reference>
<dbReference type="InterPro" id="IPR007829">
    <property type="entry name" value="TM2"/>
</dbReference>
<sequence length="175" mass="18641">MTQPPNPPYGAPDPYGQQPQQPPPQQPPAGYGQPAYGAYQPTGAPGGQPGYGPPVTGPFFINYLGQEQGPIEFGQLAQMAVSGQIKPDTAVRTADSQQYGLAKDVPGLYSDKEWLTTVLLSWLLGSFGVDRFFLGYTGLGVAKLLTCGGLGVWSIIDLVLVLLRKIPDAQGRPLR</sequence>
<keyword evidence="10" id="KW-1185">Reference proteome</keyword>
<feature type="transmembrane region" description="Helical" evidence="6">
    <location>
        <begin position="140"/>
        <end position="163"/>
    </location>
</feature>
<evidence type="ECO:0000256" key="5">
    <source>
        <dbReference type="SAM" id="MobiDB-lite"/>
    </source>
</evidence>
<protein>
    <recommendedName>
        <fullName evidence="11">TM2 domain-containing protein</fullName>
    </recommendedName>
</protein>
<evidence type="ECO:0000256" key="3">
    <source>
        <dbReference type="ARBA" id="ARBA00022989"/>
    </source>
</evidence>
<keyword evidence="4 6" id="KW-0472">Membrane</keyword>
<evidence type="ECO:0008006" key="11">
    <source>
        <dbReference type="Google" id="ProtNLM"/>
    </source>
</evidence>
<feature type="domain" description="TM2" evidence="7">
    <location>
        <begin position="111"/>
        <end position="159"/>
    </location>
</feature>
<dbReference type="PANTHER" id="PTHR21016">
    <property type="entry name" value="BETA-AMYLOID BINDING PROTEIN-RELATED"/>
    <property type="match status" value="1"/>
</dbReference>
<evidence type="ECO:0000256" key="2">
    <source>
        <dbReference type="ARBA" id="ARBA00022692"/>
    </source>
</evidence>
<dbReference type="PANTHER" id="PTHR21016:SF25">
    <property type="entry name" value="TM2 DOMAIN-CONTAINING PROTEIN DDB_G0277895-RELATED"/>
    <property type="match status" value="1"/>
</dbReference>
<comment type="subcellular location">
    <subcellularLocation>
        <location evidence="1">Membrane</location>
        <topology evidence="1">Multi-pass membrane protein</topology>
    </subcellularLocation>
</comment>
<evidence type="ECO:0000256" key="6">
    <source>
        <dbReference type="SAM" id="Phobius"/>
    </source>
</evidence>
<gene>
    <name evidence="9" type="ORF">GCM10009788_07500</name>
</gene>
<dbReference type="InterPro" id="IPR050932">
    <property type="entry name" value="TM2D1-3-like"/>
</dbReference>
<dbReference type="Pfam" id="PF14237">
    <property type="entry name" value="GYF_2"/>
    <property type="match status" value="1"/>
</dbReference>
<evidence type="ECO:0000256" key="4">
    <source>
        <dbReference type="ARBA" id="ARBA00023136"/>
    </source>
</evidence>
<feature type="domain" description="GYF" evidence="8">
    <location>
        <begin position="60"/>
        <end position="108"/>
    </location>
</feature>
<organism evidence="9 10">
    <name type="scientific">Nocardioides humi</name>
    <dbReference type="NCBI Taxonomy" id="449461"/>
    <lineage>
        <taxon>Bacteria</taxon>
        <taxon>Bacillati</taxon>
        <taxon>Actinomycetota</taxon>
        <taxon>Actinomycetes</taxon>
        <taxon>Propionibacteriales</taxon>
        <taxon>Nocardioidaceae</taxon>
        <taxon>Nocardioides</taxon>
    </lineage>
</organism>
<feature type="compositionally biased region" description="Low complexity" evidence="5">
    <location>
        <begin position="28"/>
        <end position="43"/>
    </location>
</feature>
<evidence type="ECO:0000313" key="10">
    <source>
        <dbReference type="Proteomes" id="UP001500842"/>
    </source>
</evidence>
<keyword evidence="3 6" id="KW-1133">Transmembrane helix</keyword>
<evidence type="ECO:0000256" key="1">
    <source>
        <dbReference type="ARBA" id="ARBA00004141"/>
    </source>
</evidence>
<evidence type="ECO:0000259" key="8">
    <source>
        <dbReference type="Pfam" id="PF14237"/>
    </source>
</evidence>
<name>A0ABN1ZWR8_9ACTN</name>
<comment type="caution">
    <text evidence="9">The sequence shown here is derived from an EMBL/GenBank/DDBJ whole genome shotgun (WGS) entry which is preliminary data.</text>
</comment>
<dbReference type="RefSeq" id="WP_141005147.1">
    <property type="nucleotide sequence ID" value="NZ_BAAAOR010000007.1"/>
</dbReference>
<dbReference type="Pfam" id="PF05154">
    <property type="entry name" value="TM2"/>
    <property type="match status" value="1"/>
</dbReference>